<evidence type="ECO:0000313" key="2">
    <source>
        <dbReference type="Proteomes" id="UP000559027"/>
    </source>
</evidence>
<dbReference type="Proteomes" id="UP000559027">
    <property type="component" value="Unassembled WGS sequence"/>
</dbReference>
<name>A0A8H5FZA3_9AGAR</name>
<comment type="caution">
    <text evidence="1">The sequence shown here is derived from an EMBL/GenBank/DDBJ whole genome shotgun (WGS) entry which is preliminary data.</text>
</comment>
<reference evidence="1 2" key="1">
    <citation type="journal article" date="2020" name="ISME J.">
        <title>Uncovering the hidden diversity of litter-decomposition mechanisms in mushroom-forming fungi.</title>
        <authorList>
            <person name="Floudas D."/>
            <person name="Bentzer J."/>
            <person name="Ahren D."/>
            <person name="Johansson T."/>
            <person name="Persson P."/>
            <person name="Tunlid A."/>
        </authorList>
    </citation>
    <scope>NUCLEOTIDE SEQUENCE [LARGE SCALE GENOMIC DNA]</scope>
    <source>
        <strain evidence="1 2">CBS 146.42</strain>
    </source>
</reference>
<dbReference type="OrthoDB" id="2104739at2759"/>
<sequence>MFRILKPSLLLPTLRLELAMSPLPKELPLSYRHVSQFVSAYDTCLRVENDLTRRAEKNGQDVMKQLIYIRILGFLLHHSPSQQGLKTVEVEINSCAGEDARLLQLGKNYFDHYIRAFRTPKGPIPTPSSHPSRPSFDTIADMINDTLVEAPQSHADAKKNASLLFVP</sequence>
<organism evidence="1 2">
    <name type="scientific">Leucocoprinus leucothites</name>
    <dbReference type="NCBI Taxonomy" id="201217"/>
    <lineage>
        <taxon>Eukaryota</taxon>
        <taxon>Fungi</taxon>
        <taxon>Dikarya</taxon>
        <taxon>Basidiomycota</taxon>
        <taxon>Agaricomycotina</taxon>
        <taxon>Agaricomycetes</taxon>
        <taxon>Agaricomycetidae</taxon>
        <taxon>Agaricales</taxon>
        <taxon>Agaricineae</taxon>
        <taxon>Agaricaceae</taxon>
        <taxon>Leucocoprinus</taxon>
    </lineage>
</organism>
<evidence type="ECO:0000313" key="1">
    <source>
        <dbReference type="EMBL" id="KAF5354223.1"/>
    </source>
</evidence>
<dbReference type="EMBL" id="JAACJO010000009">
    <property type="protein sequence ID" value="KAF5354223.1"/>
    <property type="molecule type" value="Genomic_DNA"/>
</dbReference>
<protein>
    <submittedName>
        <fullName evidence="1">Uncharacterized protein</fullName>
    </submittedName>
</protein>
<gene>
    <name evidence="1" type="ORF">D9756_007008</name>
</gene>
<keyword evidence="2" id="KW-1185">Reference proteome</keyword>
<accession>A0A8H5FZA3</accession>
<dbReference type="AlphaFoldDB" id="A0A8H5FZA3"/>
<proteinExistence type="predicted"/>